<evidence type="ECO:0000256" key="1">
    <source>
        <dbReference type="SAM" id="Coils"/>
    </source>
</evidence>
<evidence type="ECO:0000259" key="4">
    <source>
        <dbReference type="Pfam" id="PF14257"/>
    </source>
</evidence>
<feature type="signal peptide" evidence="3">
    <location>
        <begin position="1"/>
        <end position="21"/>
    </location>
</feature>
<keyword evidence="3" id="KW-0732">Signal</keyword>
<name>A0A7C9HM32_9GAMM</name>
<dbReference type="Proteomes" id="UP000479692">
    <property type="component" value="Unassembled WGS sequence"/>
</dbReference>
<feature type="chain" id="PRO_5028906795" evidence="3">
    <location>
        <begin position="22"/>
        <end position="277"/>
    </location>
</feature>
<dbReference type="AlphaFoldDB" id="A0A7C9HM32"/>
<dbReference type="EMBL" id="WOXT01000002">
    <property type="protein sequence ID" value="MUV14016.1"/>
    <property type="molecule type" value="Genomic_DNA"/>
</dbReference>
<feature type="transmembrane region" description="Helical" evidence="2">
    <location>
        <begin position="241"/>
        <end position="263"/>
    </location>
</feature>
<organism evidence="5 6">
    <name type="scientific">Noviluteimonas gilva</name>
    <dbReference type="NCBI Taxonomy" id="2682097"/>
    <lineage>
        <taxon>Bacteria</taxon>
        <taxon>Pseudomonadati</taxon>
        <taxon>Pseudomonadota</taxon>
        <taxon>Gammaproteobacteria</taxon>
        <taxon>Lysobacterales</taxon>
        <taxon>Lysobacteraceae</taxon>
        <taxon>Noviluteimonas</taxon>
    </lineage>
</organism>
<keyword evidence="2" id="KW-0812">Transmembrane</keyword>
<feature type="coiled-coil region" evidence="1">
    <location>
        <begin position="175"/>
        <end position="202"/>
    </location>
</feature>
<comment type="caution">
    <text evidence="5">The sequence shown here is derived from an EMBL/GenBank/DDBJ whole genome shotgun (WGS) entry which is preliminary data.</text>
</comment>
<proteinExistence type="predicted"/>
<sequence length="277" mass="29486">MRSISRIGWTCLTVVVLAACAKQDMQAPAAAEADSAVALPQANRGNPAPRAPAGTSLAYETDISIQMAGKDIDARVAAVQSACFSQAVGDCAVLDVKQQGGDNPFASIMVRVAPEGVEKLIGSASQGGEITSRATSAEDLAQAVADNDLRRARLQNEHKRLLEFQDKPNVKLDEMLRLSERMAEVEAQLDLAQQSQAQMKRRIDTNLLTLRFSPTGVEEGGSAIGDALRDSGGILAGVTAGLIRAAAGLIPIALVVFLMWLIVRRVLRLRRRAKSST</sequence>
<keyword evidence="1" id="KW-0175">Coiled coil</keyword>
<keyword evidence="2" id="KW-1133">Transmembrane helix</keyword>
<evidence type="ECO:0000313" key="6">
    <source>
        <dbReference type="Proteomes" id="UP000479692"/>
    </source>
</evidence>
<protein>
    <submittedName>
        <fullName evidence="5">DUF4349 domain-containing protein</fullName>
    </submittedName>
</protein>
<evidence type="ECO:0000256" key="3">
    <source>
        <dbReference type="SAM" id="SignalP"/>
    </source>
</evidence>
<evidence type="ECO:0000313" key="5">
    <source>
        <dbReference type="EMBL" id="MUV14016.1"/>
    </source>
</evidence>
<keyword evidence="6" id="KW-1185">Reference proteome</keyword>
<dbReference type="RefSeq" id="WP_156641347.1">
    <property type="nucleotide sequence ID" value="NZ_WOXT01000002.1"/>
</dbReference>
<reference evidence="5 6" key="1">
    <citation type="submission" date="2019-12" db="EMBL/GenBank/DDBJ databases">
        <authorList>
            <person name="Xu J."/>
        </authorList>
    </citation>
    <scope>NUCLEOTIDE SEQUENCE [LARGE SCALE GENOMIC DNA]</scope>
    <source>
        <strain evidence="5 6">HX-5-24</strain>
    </source>
</reference>
<dbReference type="PROSITE" id="PS51257">
    <property type="entry name" value="PROKAR_LIPOPROTEIN"/>
    <property type="match status" value="1"/>
</dbReference>
<dbReference type="InterPro" id="IPR025645">
    <property type="entry name" value="DUF4349"/>
</dbReference>
<gene>
    <name evidence="5" type="ORF">GN331_07315</name>
</gene>
<feature type="domain" description="DUF4349" evidence="4">
    <location>
        <begin position="57"/>
        <end position="264"/>
    </location>
</feature>
<dbReference type="Pfam" id="PF14257">
    <property type="entry name" value="DUF4349"/>
    <property type="match status" value="1"/>
</dbReference>
<evidence type="ECO:0000256" key="2">
    <source>
        <dbReference type="SAM" id="Phobius"/>
    </source>
</evidence>
<keyword evidence="2" id="KW-0472">Membrane</keyword>
<accession>A0A7C9HM32</accession>